<keyword evidence="6" id="KW-0814">Transposable element</keyword>
<dbReference type="InterPro" id="IPR001207">
    <property type="entry name" value="Transposase_mutator"/>
</dbReference>
<evidence type="ECO:0000256" key="1">
    <source>
        <dbReference type="ARBA" id="ARBA00002190"/>
    </source>
</evidence>
<reference evidence="7 9" key="1">
    <citation type="submission" date="2016-10" db="EMBL/GenBank/DDBJ databases">
        <authorList>
            <person name="Varghese N."/>
            <person name="Submissions S."/>
        </authorList>
    </citation>
    <scope>NUCLEOTIDE SEQUENCE [LARGE SCALE GENOMIC DNA]</scope>
    <source>
        <strain evidence="7 9">ATCC 33218</strain>
    </source>
</reference>
<comment type="caution">
    <text evidence="7">The sequence shown here is derived from an EMBL/GenBank/DDBJ whole genome shotgun (WGS) entry which is preliminary data.</text>
</comment>
<dbReference type="EMBL" id="FMVN01000006">
    <property type="protein sequence ID" value="SCY28964.1"/>
    <property type="molecule type" value="Genomic_DNA"/>
</dbReference>
<evidence type="ECO:0000313" key="8">
    <source>
        <dbReference type="EMBL" id="SCY28964.1"/>
    </source>
</evidence>
<feature type="non-terminal residue" evidence="7">
    <location>
        <position position="1"/>
    </location>
</feature>
<keyword evidence="4 6" id="KW-0238">DNA-binding</keyword>
<evidence type="ECO:0000313" key="9">
    <source>
        <dbReference type="Proteomes" id="UP000182998"/>
    </source>
</evidence>
<comment type="function">
    <text evidence="1 6">Required for the transposition of the insertion element.</text>
</comment>
<dbReference type="RefSeq" id="WP_176752631.1">
    <property type="nucleotide sequence ID" value="NZ_FMVN01000003.1"/>
</dbReference>
<protein>
    <recommendedName>
        <fullName evidence="6">Mutator family transposase</fullName>
    </recommendedName>
</protein>
<organism evidence="7 9">
    <name type="scientific">Legionella micdadei</name>
    <name type="common">Tatlockia micdadei</name>
    <dbReference type="NCBI Taxonomy" id="451"/>
    <lineage>
        <taxon>Bacteria</taxon>
        <taxon>Pseudomonadati</taxon>
        <taxon>Pseudomonadota</taxon>
        <taxon>Gammaproteobacteria</taxon>
        <taxon>Legionellales</taxon>
        <taxon>Legionellaceae</taxon>
        <taxon>Legionella</taxon>
    </lineage>
</organism>
<dbReference type="PANTHER" id="PTHR33217">
    <property type="entry name" value="TRANSPOSASE FOR INSERTION SEQUENCE ELEMENT IS1081"/>
    <property type="match status" value="1"/>
</dbReference>
<keyword evidence="5 6" id="KW-0233">DNA recombination</keyword>
<keyword evidence="9" id="KW-1185">Reference proteome</keyword>
<dbReference type="Pfam" id="PF00872">
    <property type="entry name" value="Transposase_mut"/>
    <property type="match status" value="1"/>
</dbReference>
<proteinExistence type="inferred from homology"/>
<gene>
    <name evidence="7" type="ORF">SAMN02982997_00818</name>
    <name evidence="8" type="ORF">SAMN02982997_01271</name>
</gene>
<accession>A0A1G5D167</accession>
<dbReference type="EMBL" id="FMVN01000003">
    <property type="protein sequence ID" value="SCY08297.1"/>
    <property type="molecule type" value="Genomic_DNA"/>
</dbReference>
<evidence type="ECO:0000313" key="7">
    <source>
        <dbReference type="EMBL" id="SCY08297.1"/>
    </source>
</evidence>
<name>A0A1G5D167_LEGMI</name>
<evidence type="ECO:0000256" key="3">
    <source>
        <dbReference type="ARBA" id="ARBA00022578"/>
    </source>
</evidence>
<dbReference type="Proteomes" id="UP000182998">
    <property type="component" value="Unassembled WGS sequence"/>
</dbReference>
<dbReference type="PANTHER" id="PTHR33217:SF8">
    <property type="entry name" value="MUTATOR FAMILY TRANSPOSASE"/>
    <property type="match status" value="1"/>
</dbReference>
<comment type="similarity">
    <text evidence="2 6">Belongs to the transposase mutator family.</text>
</comment>
<keyword evidence="3 6" id="KW-0815">Transposition</keyword>
<evidence type="ECO:0000256" key="2">
    <source>
        <dbReference type="ARBA" id="ARBA00010961"/>
    </source>
</evidence>
<evidence type="ECO:0000256" key="4">
    <source>
        <dbReference type="ARBA" id="ARBA00023125"/>
    </source>
</evidence>
<sequence length="102" mass="12416">KKYPAVMKSWNNNWEALSQYFKYPEELRRIIYTTNIVEGFHRQIRKYTKNKGAFTSENALIKLIYCACQKVLEKWSQPMHNWALIASQLHIYFEDRMNLRLR</sequence>
<evidence type="ECO:0000256" key="6">
    <source>
        <dbReference type="RuleBase" id="RU365089"/>
    </source>
</evidence>
<evidence type="ECO:0000256" key="5">
    <source>
        <dbReference type="ARBA" id="ARBA00023172"/>
    </source>
</evidence>